<sequence length="73" mass="8346">MSMPAKIPKRKLRKIAAQTIADSPNAALAPHVPNNADQEKRMQALDLVFGMWKDRDDVPKDGLAFQQEMRKEW</sequence>
<evidence type="ECO:0000313" key="1">
    <source>
        <dbReference type="EMBL" id="MYN28177.1"/>
    </source>
</evidence>
<protein>
    <submittedName>
        <fullName evidence="1">Uncharacterized protein</fullName>
    </submittedName>
</protein>
<accession>A0ABW9W2F9</accession>
<name>A0ABW9W2F9_9BURK</name>
<proteinExistence type="predicted"/>
<dbReference type="Proteomes" id="UP000642144">
    <property type="component" value="Unassembled WGS sequence"/>
</dbReference>
<organism evidence="1 2">
    <name type="scientific">Duganella levis</name>
    <dbReference type="NCBI Taxonomy" id="2692169"/>
    <lineage>
        <taxon>Bacteria</taxon>
        <taxon>Pseudomonadati</taxon>
        <taxon>Pseudomonadota</taxon>
        <taxon>Betaproteobacteria</taxon>
        <taxon>Burkholderiales</taxon>
        <taxon>Oxalobacteraceae</taxon>
        <taxon>Telluria group</taxon>
        <taxon>Duganella</taxon>
    </lineage>
</organism>
<gene>
    <name evidence="1" type="ORF">GTP69_17345</name>
</gene>
<keyword evidence="2" id="KW-1185">Reference proteome</keyword>
<evidence type="ECO:0000313" key="2">
    <source>
        <dbReference type="Proteomes" id="UP000642144"/>
    </source>
</evidence>
<reference evidence="1 2" key="1">
    <citation type="submission" date="2019-12" db="EMBL/GenBank/DDBJ databases">
        <title>Novel species isolated from a subtropical stream in China.</title>
        <authorList>
            <person name="Lu H."/>
        </authorList>
    </citation>
    <scope>NUCLEOTIDE SEQUENCE [LARGE SCALE GENOMIC DNA]</scope>
    <source>
        <strain evidence="1 2">CY42W</strain>
    </source>
</reference>
<dbReference type="EMBL" id="WWCT01000014">
    <property type="protein sequence ID" value="MYN28177.1"/>
    <property type="molecule type" value="Genomic_DNA"/>
</dbReference>
<dbReference type="RefSeq" id="WP_161056033.1">
    <property type="nucleotide sequence ID" value="NZ_WWCT01000014.1"/>
</dbReference>
<comment type="caution">
    <text evidence="1">The sequence shown here is derived from an EMBL/GenBank/DDBJ whole genome shotgun (WGS) entry which is preliminary data.</text>
</comment>